<gene>
    <name evidence="1" type="ORF">AKJ09_08999</name>
</gene>
<dbReference type="RefSeq" id="WP_146653269.1">
    <property type="nucleotide sequence ID" value="NZ_CP012333.1"/>
</dbReference>
<protein>
    <submittedName>
        <fullName evidence="1">Uncharacterized protein</fullName>
    </submittedName>
</protein>
<dbReference type="Proteomes" id="UP000064967">
    <property type="component" value="Chromosome"/>
</dbReference>
<accession>A0A0K1Q967</accession>
<name>A0A0K1Q967_9BACT</name>
<evidence type="ECO:0000313" key="2">
    <source>
        <dbReference type="Proteomes" id="UP000064967"/>
    </source>
</evidence>
<dbReference type="EMBL" id="CP012333">
    <property type="protein sequence ID" value="AKV02336.1"/>
    <property type="molecule type" value="Genomic_DNA"/>
</dbReference>
<proteinExistence type="predicted"/>
<sequence>MTVAPTADASNIHARELRTLIARGVAASEDQSPAAFAMGALLALSEDLHMLVEVFGDDDAVAVRLRTALHRLSERSAASYELAARFADAERGEPITNEVVEVCTLVVQTEEVPS</sequence>
<evidence type="ECO:0000313" key="1">
    <source>
        <dbReference type="EMBL" id="AKV02336.1"/>
    </source>
</evidence>
<organism evidence="1 2">
    <name type="scientific">Labilithrix luteola</name>
    <dbReference type="NCBI Taxonomy" id="1391654"/>
    <lineage>
        <taxon>Bacteria</taxon>
        <taxon>Pseudomonadati</taxon>
        <taxon>Myxococcota</taxon>
        <taxon>Polyangia</taxon>
        <taxon>Polyangiales</taxon>
        <taxon>Labilitrichaceae</taxon>
        <taxon>Labilithrix</taxon>
    </lineage>
</organism>
<dbReference type="AlphaFoldDB" id="A0A0K1Q967"/>
<keyword evidence="2" id="KW-1185">Reference proteome</keyword>
<dbReference type="KEGG" id="llu:AKJ09_08999"/>
<reference evidence="1 2" key="1">
    <citation type="submission" date="2015-08" db="EMBL/GenBank/DDBJ databases">
        <authorList>
            <person name="Babu N.S."/>
            <person name="Beckwith C.J."/>
            <person name="Beseler K.G."/>
            <person name="Brison A."/>
            <person name="Carone J.V."/>
            <person name="Caskin T.P."/>
            <person name="Diamond M."/>
            <person name="Durham M.E."/>
            <person name="Foxe J.M."/>
            <person name="Go M."/>
            <person name="Henderson B.A."/>
            <person name="Jones I.B."/>
            <person name="McGettigan J.A."/>
            <person name="Micheletti S.J."/>
            <person name="Nasrallah M.E."/>
            <person name="Ortiz D."/>
            <person name="Piller C.R."/>
            <person name="Privatt S.R."/>
            <person name="Schneider S.L."/>
            <person name="Sharp S."/>
            <person name="Smith T.C."/>
            <person name="Stanton J.D."/>
            <person name="Ullery H.E."/>
            <person name="Wilson R.J."/>
            <person name="Serrano M.G."/>
            <person name="Buck G."/>
            <person name="Lee V."/>
            <person name="Wang Y."/>
            <person name="Carvalho R."/>
            <person name="Voegtly L."/>
            <person name="Shi R."/>
            <person name="Duckworth R."/>
            <person name="Johnson A."/>
            <person name="Loviza R."/>
            <person name="Walstead R."/>
            <person name="Shah Z."/>
            <person name="Kiflezghi M."/>
            <person name="Wade K."/>
            <person name="Ball S.L."/>
            <person name="Bradley K.W."/>
            <person name="Asai D.J."/>
            <person name="Bowman C.A."/>
            <person name="Russell D.A."/>
            <person name="Pope W.H."/>
            <person name="Jacobs-Sera D."/>
            <person name="Hendrix R.W."/>
            <person name="Hatfull G.F."/>
        </authorList>
    </citation>
    <scope>NUCLEOTIDE SEQUENCE [LARGE SCALE GENOMIC DNA]</scope>
    <source>
        <strain evidence="1 2">DSM 27648</strain>
    </source>
</reference>